<organism evidence="2 3">
    <name type="scientific">Pseudaquabacterium inlustre</name>
    <dbReference type="NCBI Taxonomy" id="2984192"/>
    <lineage>
        <taxon>Bacteria</taxon>
        <taxon>Pseudomonadati</taxon>
        <taxon>Pseudomonadota</taxon>
        <taxon>Betaproteobacteria</taxon>
        <taxon>Burkholderiales</taxon>
        <taxon>Sphaerotilaceae</taxon>
        <taxon>Pseudaquabacterium</taxon>
    </lineage>
</organism>
<proteinExistence type="predicted"/>
<keyword evidence="3" id="KW-1185">Reference proteome</keyword>
<name>A0ABU9CB70_9BURK</name>
<dbReference type="Proteomes" id="UP001365405">
    <property type="component" value="Unassembled WGS sequence"/>
</dbReference>
<dbReference type="RefSeq" id="WP_341408795.1">
    <property type="nucleotide sequence ID" value="NZ_JBBUTH010000001.1"/>
</dbReference>
<protein>
    <submittedName>
        <fullName evidence="2">NINE protein</fullName>
    </submittedName>
</protein>
<evidence type="ECO:0000313" key="3">
    <source>
        <dbReference type="Proteomes" id="UP001365405"/>
    </source>
</evidence>
<keyword evidence="1" id="KW-0472">Membrane</keyword>
<gene>
    <name evidence="2" type="ORF">AACH10_02625</name>
</gene>
<evidence type="ECO:0000313" key="2">
    <source>
        <dbReference type="EMBL" id="MEK8049123.1"/>
    </source>
</evidence>
<keyword evidence="1" id="KW-0812">Transmembrane</keyword>
<sequence length="161" mass="17056">MNATASPKSKTLATWIALLGGSLGLHRFYLHGLRDVPGWLMPWPTLAGLAGVVRMRNLGQDDTVAWLLIPLLGLMLSQAMLAAIVYGLTPDEKWAARFGAGGTVRPTTWGPVLGAITALLLGGGVLMGTLAFGGQKFFEYQQLQQQQQQPAASAGAAEGQR</sequence>
<feature type="transmembrane region" description="Helical" evidence="1">
    <location>
        <begin position="65"/>
        <end position="89"/>
    </location>
</feature>
<feature type="transmembrane region" description="Helical" evidence="1">
    <location>
        <begin position="109"/>
        <end position="132"/>
    </location>
</feature>
<keyword evidence="1" id="KW-1133">Transmembrane helix</keyword>
<dbReference type="EMBL" id="JBBUTH010000001">
    <property type="protein sequence ID" value="MEK8049123.1"/>
    <property type="molecule type" value="Genomic_DNA"/>
</dbReference>
<evidence type="ECO:0000256" key="1">
    <source>
        <dbReference type="SAM" id="Phobius"/>
    </source>
</evidence>
<reference evidence="2 3" key="1">
    <citation type="submission" date="2024-04" db="EMBL/GenBank/DDBJ databases">
        <title>Novel species of the genus Ideonella isolated from streams.</title>
        <authorList>
            <person name="Lu H."/>
        </authorList>
    </citation>
    <scope>NUCLEOTIDE SEQUENCE [LARGE SCALE GENOMIC DNA]</scope>
    <source>
        <strain evidence="2 3">DXS22W</strain>
    </source>
</reference>
<comment type="caution">
    <text evidence="2">The sequence shown here is derived from an EMBL/GenBank/DDBJ whole genome shotgun (WGS) entry which is preliminary data.</text>
</comment>
<accession>A0ABU9CB70</accession>